<proteinExistence type="predicted"/>
<gene>
    <name evidence="1" type="ORF">CSUNSWCD_1966</name>
</gene>
<comment type="caution">
    <text evidence="1">The sequence shown here is derived from an EMBL/GenBank/DDBJ whole genome shotgun (WGS) entry which is preliminary data.</text>
</comment>
<sequence length="42" mass="4880">MLKFTPLRVKQRFQKAVSEAKIIVNLNSDTTDKHYLADFKIA</sequence>
<evidence type="ECO:0000313" key="1">
    <source>
        <dbReference type="EMBL" id="EKU11340.1"/>
    </source>
</evidence>
<protein>
    <submittedName>
        <fullName evidence="1">Uncharacterized protein</fullName>
    </submittedName>
</protein>
<name>M5IK36_9BACT</name>
<organism evidence="1 2">
    <name type="scientific">Campylobacter showae CSUNSWCD</name>
    <dbReference type="NCBI Taxonomy" id="1244083"/>
    <lineage>
        <taxon>Bacteria</taxon>
        <taxon>Pseudomonadati</taxon>
        <taxon>Campylobacterota</taxon>
        <taxon>Epsilonproteobacteria</taxon>
        <taxon>Campylobacterales</taxon>
        <taxon>Campylobacteraceae</taxon>
        <taxon>Campylobacter</taxon>
    </lineage>
</organism>
<accession>M5IK36</accession>
<reference evidence="1 2" key="1">
    <citation type="journal article" date="2013" name="Genome Announc.">
        <title>Genome Sequence of Campylobacter showae UNSWCD, Isolated from a Patient with Crohn's Disease.</title>
        <authorList>
            <person name="Tay A.P."/>
            <person name="Kaakoush N.O."/>
            <person name="Deshpande N.P."/>
            <person name="Chen Z."/>
            <person name="Mitchell H."/>
            <person name="Wilkins M.R."/>
        </authorList>
    </citation>
    <scope>NUCLEOTIDE SEQUENCE [LARGE SCALE GENOMIC DNA]</scope>
    <source>
        <strain evidence="1 2">CSUNSWCD</strain>
    </source>
</reference>
<dbReference type="EMBL" id="AMZQ01000007">
    <property type="protein sequence ID" value="EKU11340.1"/>
    <property type="molecule type" value="Genomic_DNA"/>
</dbReference>
<dbReference type="PATRIC" id="fig|1244083.3.peg.1208"/>
<dbReference type="Proteomes" id="UP000011939">
    <property type="component" value="Unassembled WGS sequence"/>
</dbReference>
<evidence type="ECO:0000313" key="2">
    <source>
        <dbReference type="Proteomes" id="UP000011939"/>
    </source>
</evidence>
<dbReference type="AlphaFoldDB" id="M5IK36"/>